<keyword evidence="4" id="KW-1185">Reference proteome</keyword>
<evidence type="ECO:0000259" key="1">
    <source>
        <dbReference type="Pfam" id="PF03551"/>
    </source>
</evidence>
<proteinExistence type="predicted"/>
<dbReference type="SUPFAM" id="SSF46785">
    <property type="entry name" value="Winged helix' DNA-binding domain"/>
    <property type="match status" value="1"/>
</dbReference>
<dbReference type="InterPro" id="IPR036390">
    <property type="entry name" value="WH_DNA-bd_sf"/>
</dbReference>
<evidence type="ECO:0000313" key="4">
    <source>
        <dbReference type="Proteomes" id="UP000604117"/>
    </source>
</evidence>
<reference evidence="3 4" key="1">
    <citation type="submission" date="2021-01" db="EMBL/GenBank/DDBJ databases">
        <title>Whole genome shotgun sequence of Asanoa siamensis NBRC 107932.</title>
        <authorList>
            <person name="Komaki H."/>
            <person name="Tamura T."/>
        </authorList>
    </citation>
    <scope>NUCLEOTIDE SEQUENCE [LARGE SCALE GENOMIC DNA]</scope>
    <source>
        <strain evidence="3 4">NBRC 107932</strain>
    </source>
</reference>
<dbReference type="InterPro" id="IPR036388">
    <property type="entry name" value="WH-like_DNA-bd_sf"/>
</dbReference>
<dbReference type="PANTHER" id="PTHR43252">
    <property type="entry name" value="TRANSCRIPTIONAL REGULATOR YQJI"/>
    <property type="match status" value="1"/>
</dbReference>
<protein>
    <submittedName>
        <fullName evidence="3">Transcriptional regulator</fullName>
    </submittedName>
</protein>
<feature type="domain" description="Transcription regulator PadR C-terminal" evidence="2">
    <location>
        <begin position="94"/>
        <end position="168"/>
    </location>
</feature>
<dbReference type="InterPro" id="IPR018309">
    <property type="entry name" value="Tscrpt_reg_PadR_C"/>
</dbReference>
<dbReference type="InterPro" id="IPR005149">
    <property type="entry name" value="Tscrpt_reg_PadR_N"/>
</dbReference>
<dbReference type="Gene3D" id="1.10.10.10">
    <property type="entry name" value="Winged helix-like DNA-binding domain superfamily/Winged helix DNA-binding domain"/>
    <property type="match status" value="1"/>
</dbReference>
<dbReference type="RefSeq" id="WP_203718676.1">
    <property type="nucleotide sequence ID" value="NZ_BONE01000105.1"/>
</dbReference>
<comment type="caution">
    <text evidence="3">The sequence shown here is derived from an EMBL/GenBank/DDBJ whole genome shotgun (WGS) entry which is preliminary data.</text>
</comment>
<evidence type="ECO:0000313" key="3">
    <source>
        <dbReference type="EMBL" id="GIF77821.1"/>
    </source>
</evidence>
<dbReference type="EMBL" id="BONE01000105">
    <property type="protein sequence ID" value="GIF77821.1"/>
    <property type="molecule type" value="Genomic_DNA"/>
</dbReference>
<sequence>MQKSAVRWGLLALFADGPKYGYQLKNEFDAHTSGGWALNVGQVYTTLDRLARDGLVESVGSNADGREVFAITGQGRQALADWFVSPVTETERPRSELAIKLAMAAIAPGVDVAAVVQAQRTESMRQMRDYTDLRRHEVQSHDVAWLLLVDHLIFTLESEIRWLDHVEATVLRRAQPHRAPTPAAFRPDDVEVGGW</sequence>
<accession>A0ABQ4D2Q7</accession>
<dbReference type="PANTHER" id="PTHR43252:SF2">
    <property type="entry name" value="TRANSCRIPTION REGULATOR, PADR-LIKE FAMILY"/>
    <property type="match status" value="1"/>
</dbReference>
<evidence type="ECO:0000259" key="2">
    <source>
        <dbReference type="Pfam" id="PF10400"/>
    </source>
</evidence>
<dbReference type="Pfam" id="PF03551">
    <property type="entry name" value="PadR"/>
    <property type="match status" value="1"/>
</dbReference>
<dbReference type="Pfam" id="PF10400">
    <property type="entry name" value="Vir_act_alpha_C"/>
    <property type="match status" value="1"/>
</dbReference>
<gene>
    <name evidence="3" type="ORF">Asi02nite_73390</name>
</gene>
<name>A0ABQ4D2Q7_9ACTN</name>
<organism evidence="3 4">
    <name type="scientific">Asanoa siamensis</name>
    <dbReference type="NCBI Taxonomy" id="926357"/>
    <lineage>
        <taxon>Bacteria</taxon>
        <taxon>Bacillati</taxon>
        <taxon>Actinomycetota</taxon>
        <taxon>Actinomycetes</taxon>
        <taxon>Micromonosporales</taxon>
        <taxon>Micromonosporaceae</taxon>
        <taxon>Asanoa</taxon>
    </lineage>
</organism>
<feature type="domain" description="Transcription regulator PadR N-terminal" evidence="1">
    <location>
        <begin position="10"/>
        <end position="80"/>
    </location>
</feature>
<dbReference type="Proteomes" id="UP000604117">
    <property type="component" value="Unassembled WGS sequence"/>
</dbReference>